<dbReference type="Proteomes" id="UP001236404">
    <property type="component" value="Unassembled WGS sequence"/>
</dbReference>
<comment type="caution">
    <text evidence="3">The sequence shown here is derived from an EMBL/GenBank/DDBJ whole genome shotgun (WGS) entry which is preliminary data.</text>
</comment>
<keyword evidence="2" id="KW-0732">Signal</keyword>
<dbReference type="EMBL" id="JAUCMN010000004">
    <property type="protein sequence ID" value="MDM7891394.1"/>
    <property type="molecule type" value="Genomic_DNA"/>
</dbReference>
<sequence length="124" mass="12932">MKKSVVLAGTVAVIAGIIGPVSATAAVAAEPSSPAERVIEGAASADRVGESRNGTSYPEGGTWTYGVWSGEVHSVYHHNGSTHRASVKSHGVVTRSVWQPPTKVAYAHRPKAVSGNQAFWARRG</sequence>
<evidence type="ECO:0000313" key="4">
    <source>
        <dbReference type="Proteomes" id="UP001236404"/>
    </source>
</evidence>
<name>A0ABT7TPW4_9MICO</name>
<feature type="region of interest" description="Disordered" evidence="1">
    <location>
        <begin position="30"/>
        <end position="60"/>
    </location>
</feature>
<dbReference type="Gene3D" id="2.60.40.2850">
    <property type="match status" value="1"/>
</dbReference>
<organism evidence="3 4">
    <name type="scientific">Curtobacterium caseinilyticum</name>
    <dbReference type="NCBI Taxonomy" id="3055137"/>
    <lineage>
        <taxon>Bacteria</taxon>
        <taxon>Bacillati</taxon>
        <taxon>Actinomycetota</taxon>
        <taxon>Actinomycetes</taxon>
        <taxon>Micrococcales</taxon>
        <taxon>Microbacteriaceae</taxon>
        <taxon>Curtobacterium</taxon>
    </lineage>
</organism>
<keyword evidence="4" id="KW-1185">Reference proteome</keyword>
<evidence type="ECO:0000313" key="3">
    <source>
        <dbReference type="EMBL" id="MDM7891394.1"/>
    </source>
</evidence>
<protein>
    <submittedName>
        <fullName evidence="3">Lactococcin 972 family bacteriocin</fullName>
    </submittedName>
</protein>
<feature type="signal peptide" evidence="2">
    <location>
        <begin position="1"/>
        <end position="25"/>
    </location>
</feature>
<dbReference type="Pfam" id="PF09683">
    <property type="entry name" value="Lactococcin_972"/>
    <property type="match status" value="1"/>
</dbReference>
<reference evidence="3 4" key="1">
    <citation type="submission" date="2023-06" db="EMBL/GenBank/DDBJ databases">
        <authorList>
            <person name="Feng G."/>
            <person name="Li J."/>
            <person name="Zhu H."/>
        </authorList>
    </citation>
    <scope>NUCLEOTIDE SEQUENCE [LARGE SCALE GENOMIC DNA]</scope>
    <source>
        <strain evidence="3 4">RHCKG28</strain>
    </source>
</reference>
<dbReference type="RefSeq" id="WP_289473176.1">
    <property type="nucleotide sequence ID" value="NZ_JAUCMN010000004.1"/>
</dbReference>
<proteinExistence type="predicted"/>
<evidence type="ECO:0000256" key="1">
    <source>
        <dbReference type="SAM" id="MobiDB-lite"/>
    </source>
</evidence>
<gene>
    <name evidence="3" type="ORF">QUG93_06835</name>
</gene>
<dbReference type="InterPro" id="IPR006540">
    <property type="entry name" value="Lactococcin_972"/>
</dbReference>
<feature type="chain" id="PRO_5046863351" evidence="2">
    <location>
        <begin position="26"/>
        <end position="124"/>
    </location>
</feature>
<evidence type="ECO:0000256" key="2">
    <source>
        <dbReference type="SAM" id="SignalP"/>
    </source>
</evidence>
<accession>A0ABT7TPW4</accession>